<keyword evidence="2" id="KW-0732">Signal</keyword>
<feature type="region of interest" description="Disordered" evidence="5">
    <location>
        <begin position="40"/>
        <end position="59"/>
    </location>
</feature>
<sequence>MMKKSRISGFLAFVILWGMCVTLWPSTTAAEAATEMLPNPGFELTSEGRPSQWEPLPNSSTIASVSDSVYVLGGTYSVKLIDPVKGGATGLRSAKIPVAEGKDYRGSVYAFDTTGKSQLYMEFWNGANQRIGVQAEWNPSAGAWNQVAITMKAPAGSAYATLLLYQCDDCIAVSYYDDASFGEAAGASDPNLDFETAANGAPANWTRYSDTSGAISVADIVYSGQYSIRMDDSSPTTGNGMRSIRLPASPGEVYQASVQSYNASGISELYLEFWNSANQRIGVATYANSTIGKWTPLVIEQTAPAGTAYATLLLYLNTGNVGTAYFDAAGYGPLSPEPVREFPLLVTDHPRLYFTKQDLPAIRGKAANATDSAFGQTGKLLWSRLESVARGYLQDTSYTITAYGGYTVTLSLPPVQPQPMPNPPGFTDGVYPYWTAIGRAIQYRLEVLGLAYAVTQEQAFADKAKETLLSLTNWNTWTDPTYSCGSSCLDTSHLTLGVSMAYDILYDELSASERTRIENALIGKGLRPLYADVRTKVDHNIQMLRASALAAGASVLLGTDPDANKYLTRAANFISWYLDTRMSSGQQEGLGYTGYSLDNLMRAVDIMSRTTGLREYIDHPFINDFFVRWVVYAMAPGGSNLANFSDSALDSAPTMTMSVINNWLGNGDAGYFLDKSRVLSDLVVSFLYFNPQAVISKPDDSLPSSATLDPIGWSFLRTGWEKEDTMLAFASNQSALGHNHYDQNSFQIATNNSWIAADPGYQDLSAGPLKEFTIRDGHSTIQVDGKGQSRLGGGTLTKGMHAPGYDYVKGSAAAAYENPKLTKFDRHIVMIKPDYYVMFDDLSANANRTFDWVLNNGNISEFAIDGQDGTAGQTTMGNDLYTRNGKAALNAKFLSPDKLPITVGPYPGAESMGYITKVSSGAASKDYRYVTVLKATPLLQPDIIQAEDLLPPKESSEKEFKIVNVDGAAVVFYRAETAGDYMTLEFELDKPGTYTINGKFIQSPSYGKIQTYLDGQPVGGIFDGYDANVRTAAPFPLGQIELAAGKHTVKFELVGKNALSANTFIGVDGIQLKLDGTEAPGEPQKTLNAELLENDGVIGSKVWRGEAEETVDSVLFKTGASPYSVDGIAGDADQTVVTRSVNGRIQAYAMTRGTSLQANGVALLQASGPVNAAVQGSYGLWEATVETVADENVSLYVPYVSAVTLNGRPLTAGEYIFDKSARKLSLLLSAGTHRIAIAADHPEEAPGKPVLSDDNGYDTGLLDGNYQIRMNLWWGNNGSRYRLYENGRLIDEQSLEERSPDAQSAVTAISGKANGTYVYRAELTNDFGAALSNEHTVTVTNASPAKAILSHDNHDGDGSYRITMNLWWGTNGTTYRLYENDVLIDSQQLAGATPNAQTAVTSLTGKPPGVYSYRCVLENAAGSTSSEVITVTVR</sequence>
<evidence type="ECO:0000256" key="2">
    <source>
        <dbReference type="ARBA" id="ARBA00022729"/>
    </source>
</evidence>
<name>A0A9X4KZ09_9BACL</name>
<evidence type="ECO:0000313" key="7">
    <source>
        <dbReference type="EMBL" id="MDG0813557.1"/>
    </source>
</evidence>
<dbReference type="PANTHER" id="PTHR39210:SF1">
    <property type="entry name" value="HEPARIN-SULFATE LYASE"/>
    <property type="match status" value="1"/>
</dbReference>
<feature type="domain" description="Heparinase II/III-like C-terminal" evidence="6">
    <location>
        <begin position="705"/>
        <end position="857"/>
    </location>
</feature>
<evidence type="ECO:0000256" key="1">
    <source>
        <dbReference type="ARBA" id="ARBA00004418"/>
    </source>
</evidence>
<dbReference type="SUPFAM" id="SSF48230">
    <property type="entry name" value="Chondroitin AC/alginate lyase"/>
    <property type="match status" value="1"/>
</dbReference>
<accession>A0A9X4KZ09</accession>
<dbReference type="GO" id="GO:0042597">
    <property type="term" value="C:periplasmic space"/>
    <property type="evidence" value="ECO:0007669"/>
    <property type="project" value="UniProtKB-SubCell"/>
</dbReference>
<keyword evidence="3" id="KW-0574">Periplasm</keyword>
<dbReference type="Gene3D" id="2.70.98.70">
    <property type="match status" value="1"/>
</dbReference>
<protein>
    <submittedName>
        <fullName evidence="7">Heparinase II/III family protein</fullName>
    </submittedName>
</protein>
<dbReference type="GO" id="GO:0016829">
    <property type="term" value="F:lyase activity"/>
    <property type="evidence" value="ECO:0007669"/>
    <property type="project" value="UniProtKB-KW"/>
</dbReference>
<evidence type="ECO:0000256" key="3">
    <source>
        <dbReference type="ARBA" id="ARBA00022764"/>
    </source>
</evidence>
<keyword evidence="4" id="KW-0456">Lyase</keyword>
<dbReference type="Gene3D" id="2.60.120.260">
    <property type="entry name" value="Galactose-binding domain-like"/>
    <property type="match status" value="3"/>
</dbReference>
<gene>
    <name evidence="7" type="ORF">OMP40_32890</name>
</gene>
<dbReference type="Proteomes" id="UP001153404">
    <property type="component" value="Unassembled WGS sequence"/>
</dbReference>
<dbReference type="InterPro" id="IPR014756">
    <property type="entry name" value="Ig_E-set"/>
</dbReference>
<dbReference type="Pfam" id="PF07940">
    <property type="entry name" value="Hepar_II_III_C"/>
    <property type="match status" value="1"/>
</dbReference>
<comment type="subcellular location">
    <subcellularLocation>
        <location evidence="1">Periplasm</location>
    </subcellularLocation>
</comment>
<keyword evidence="8" id="KW-1185">Reference proteome</keyword>
<evidence type="ECO:0000313" key="8">
    <source>
        <dbReference type="Proteomes" id="UP001153404"/>
    </source>
</evidence>
<dbReference type="InterPro" id="IPR012480">
    <property type="entry name" value="Hepar_II_III_C"/>
</dbReference>
<reference evidence="7" key="1">
    <citation type="submission" date="2022-10" db="EMBL/GenBank/DDBJ databases">
        <title>Comparative genomic analysis of Cohnella hashimotonis sp. nov., isolated from the International Space Station.</title>
        <authorList>
            <person name="Simpson A."/>
            <person name="Venkateswaran K."/>
        </authorList>
    </citation>
    <scope>NUCLEOTIDE SEQUENCE</scope>
    <source>
        <strain evidence="7">DSM 28161</strain>
    </source>
</reference>
<dbReference type="PANTHER" id="PTHR39210">
    <property type="entry name" value="HEPARIN-SULFATE LYASE"/>
    <property type="match status" value="1"/>
</dbReference>
<dbReference type="RefSeq" id="WP_277537569.1">
    <property type="nucleotide sequence ID" value="NZ_JAPDIA010000008.1"/>
</dbReference>
<evidence type="ECO:0000256" key="4">
    <source>
        <dbReference type="ARBA" id="ARBA00023239"/>
    </source>
</evidence>
<dbReference type="SUPFAM" id="SSF81296">
    <property type="entry name" value="E set domains"/>
    <property type="match status" value="2"/>
</dbReference>
<proteinExistence type="predicted"/>
<organism evidence="7 8">
    <name type="scientific">Cohnella rhizosphaerae</name>
    <dbReference type="NCBI Taxonomy" id="1457232"/>
    <lineage>
        <taxon>Bacteria</taxon>
        <taxon>Bacillati</taxon>
        <taxon>Bacillota</taxon>
        <taxon>Bacilli</taxon>
        <taxon>Bacillales</taxon>
        <taxon>Paenibacillaceae</taxon>
        <taxon>Cohnella</taxon>
    </lineage>
</organism>
<dbReference type="InterPro" id="IPR013783">
    <property type="entry name" value="Ig-like_fold"/>
</dbReference>
<evidence type="ECO:0000256" key="5">
    <source>
        <dbReference type="SAM" id="MobiDB-lite"/>
    </source>
</evidence>
<dbReference type="Gene3D" id="2.60.40.10">
    <property type="entry name" value="Immunoglobulins"/>
    <property type="match status" value="2"/>
</dbReference>
<dbReference type="EMBL" id="JAPDIA010000008">
    <property type="protein sequence ID" value="MDG0813557.1"/>
    <property type="molecule type" value="Genomic_DNA"/>
</dbReference>
<dbReference type="InterPro" id="IPR008929">
    <property type="entry name" value="Chondroitin_lyas"/>
</dbReference>
<dbReference type="Gene3D" id="1.50.10.100">
    <property type="entry name" value="Chondroitin AC/alginate lyase"/>
    <property type="match status" value="1"/>
</dbReference>
<comment type="caution">
    <text evidence="7">The sequence shown here is derived from an EMBL/GenBank/DDBJ whole genome shotgun (WGS) entry which is preliminary data.</text>
</comment>
<evidence type="ECO:0000259" key="6">
    <source>
        <dbReference type="Pfam" id="PF07940"/>
    </source>
</evidence>